<dbReference type="HOGENOM" id="CLU_024588_2_0_1"/>
<reference evidence="3 4" key="2">
    <citation type="journal article" date="2012" name="PLoS Pathog.">
        <title>Diverse lifestyles and strategies of plant pathogenesis encoded in the genomes of eighteen Dothideomycetes fungi.</title>
        <authorList>
            <person name="Ohm R.A."/>
            <person name="Feau N."/>
            <person name="Henrissat B."/>
            <person name="Schoch C.L."/>
            <person name="Horwitz B.A."/>
            <person name="Barry K.W."/>
            <person name="Condon B.J."/>
            <person name="Copeland A.C."/>
            <person name="Dhillon B."/>
            <person name="Glaser F."/>
            <person name="Hesse C.N."/>
            <person name="Kosti I."/>
            <person name="LaButti K."/>
            <person name="Lindquist E.A."/>
            <person name="Lucas S."/>
            <person name="Salamov A.A."/>
            <person name="Bradshaw R.E."/>
            <person name="Ciuffetti L."/>
            <person name="Hamelin R.C."/>
            <person name="Kema G.H.J."/>
            <person name="Lawrence C."/>
            <person name="Scott J.A."/>
            <person name="Spatafora J.W."/>
            <person name="Turgeon B.G."/>
            <person name="de Wit P.J.G.M."/>
            <person name="Zhong S."/>
            <person name="Goodwin S.B."/>
            <person name="Grigoriev I.V."/>
        </authorList>
    </citation>
    <scope>NUCLEOTIDE SEQUENCE [LARGE SCALE GENOMIC DNA]</scope>
    <source>
        <strain evidence="4">NZE10 / CBS 128990</strain>
    </source>
</reference>
<dbReference type="InterPro" id="IPR036264">
    <property type="entry name" value="Bact_exopeptidase_dim_dom"/>
</dbReference>
<dbReference type="PANTHER" id="PTHR32494:SF20">
    <property type="entry name" value="PEPTIDASE M20 DIMERISATION DOMAIN-CONTAINING PROTEIN"/>
    <property type="match status" value="1"/>
</dbReference>
<dbReference type="Proteomes" id="UP000016933">
    <property type="component" value="Unassembled WGS sequence"/>
</dbReference>
<dbReference type="PANTHER" id="PTHR32494">
    <property type="entry name" value="ALLANTOATE DEIMINASE-RELATED"/>
    <property type="match status" value="1"/>
</dbReference>
<protein>
    <recommendedName>
        <fullName evidence="5">Peptidase M20 dimerisation domain-containing protein</fullName>
    </recommendedName>
</protein>
<sequence>MVQQQTSAPHLLVPDIFPRNDIHHTAQWSAPNATTEAGGLSRLSGTTYDRHVRDWFKDQISALGADSYAVNGTGSQFATFKGEDGSVPPIAMGSHLDSVATGGRFDGPLGVIGALEVVRSLKESGIKTFAPLVLINWTNEEGARFFPPLGSSSVFAGQSTVAAAHESKANDGSGETLGDALQSIGYVGDGPNTFHDFPLSAHFEIHVEQAASLEKAGKPVGWVEGWQGICVFEMVFRGEDGHANTYPMEGRCDSLLGACKVITETETLAHSYNGYTTVTNIQSGPVGSCNIQSWTRIVFCLMHPESLKLSAMGEEIKERAQARATLGGLELETARIMHLEPGEFWPEAVDCVRRACGDKGMPARTGTAHDSTMTTLLCPTAMVFARAKDGVSHCAKEWTSREDCAESATVLGKAVLNFDEILRERSGRRALR</sequence>
<accession>N1PKA7</accession>
<dbReference type="GO" id="GO:0016813">
    <property type="term" value="F:hydrolase activity, acting on carbon-nitrogen (but not peptide) bonds, in linear amidines"/>
    <property type="evidence" value="ECO:0007669"/>
    <property type="project" value="InterPro"/>
</dbReference>
<dbReference type="Gene3D" id="3.40.630.10">
    <property type="entry name" value="Zn peptidases"/>
    <property type="match status" value="1"/>
</dbReference>
<evidence type="ECO:0008006" key="5">
    <source>
        <dbReference type="Google" id="ProtNLM"/>
    </source>
</evidence>
<reference evidence="4" key="1">
    <citation type="journal article" date="2012" name="PLoS Genet.">
        <title>The genomes of the fungal plant pathogens Cladosporium fulvum and Dothistroma septosporum reveal adaptation to different hosts and lifestyles but also signatures of common ancestry.</title>
        <authorList>
            <person name="de Wit P.J.G.M."/>
            <person name="van der Burgt A."/>
            <person name="Oekmen B."/>
            <person name="Stergiopoulos I."/>
            <person name="Abd-Elsalam K.A."/>
            <person name="Aerts A.L."/>
            <person name="Bahkali A.H."/>
            <person name="Beenen H.G."/>
            <person name="Chettri P."/>
            <person name="Cox M.P."/>
            <person name="Datema E."/>
            <person name="de Vries R.P."/>
            <person name="Dhillon B."/>
            <person name="Ganley A.R."/>
            <person name="Griffiths S.A."/>
            <person name="Guo Y."/>
            <person name="Hamelin R.C."/>
            <person name="Henrissat B."/>
            <person name="Kabir M.S."/>
            <person name="Jashni M.K."/>
            <person name="Kema G."/>
            <person name="Klaubauf S."/>
            <person name="Lapidus A."/>
            <person name="Levasseur A."/>
            <person name="Lindquist E."/>
            <person name="Mehrabi R."/>
            <person name="Ohm R.A."/>
            <person name="Owen T.J."/>
            <person name="Salamov A."/>
            <person name="Schwelm A."/>
            <person name="Schijlen E."/>
            <person name="Sun H."/>
            <person name="van den Burg H.A."/>
            <person name="van Ham R.C.H.J."/>
            <person name="Zhang S."/>
            <person name="Goodwin S.B."/>
            <person name="Grigoriev I.V."/>
            <person name="Collemare J."/>
            <person name="Bradshaw R.E."/>
        </authorList>
    </citation>
    <scope>NUCLEOTIDE SEQUENCE [LARGE SCALE GENOMIC DNA]</scope>
    <source>
        <strain evidence="4">NZE10 / CBS 128990</strain>
    </source>
</reference>
<dbReference type="STRING" id="675120.N1PKA7"/>
<dbReference type="InterPro" id="IPR010158">
    <property type="entry name" value="Amidase_Cbmase"/>
</dbReference>
<organism evidence="3 4">
    <name type="scientific">Dothistroma septosporum (strain NZE10 / CBS 128990)</name>
    <name type="common">Red band needle blight fungus</name>
    <name type="synonym">Mycosphaerella pini</name>
    <dbReference type="NCBI Taxonomy" id="675120"/>
    <lineage>
        <taxon>Eukaryota</taxon>
        <taxon>Fungi</taxon>
        <taxon>Dikarya</taxon>
        <taxon>Ascomycota</taxon>
        <taxon>Pezizomycotina</taxon>
        <taxon>Dothideomycetes</taxon>
        <taxon>Dothideomycetidae</taxon>
        <taxon>Mycosphaerellales</taxon>
        <taxon>Mycosphaerellaceae</taxon>
        <taxon>Dothistroma</taxon>
    </lineage>
</organism>
<evidence type="ECO:0000313" key="3">
    <source>
        <dbReference type="EMBL" id="EME43947.1"/>
    </source>
</evidence>
<evidence type="ECO:0000256" key="1">
    <source>
        <dbReference type="ARBA" id="ARBA00006247"/>
    </source>
</evidence>
<proteinExistence type="inferred from homology"/>
<gene>
    <name evidence="3" type="ORF">DOTSEDRAFT_71678</name>
</gene>
<dbReference type="AlphaFoldDB" id="N1PKA7"/>
<dbReference type="SUPFAM" id="SSF55031">
    <property type="entry name" value="Bacterial exopeptidase dimerisation domain"/>
    <property type="match status" value="1"/>
</dbReference>
<dbReference type="EMBL" id="KB446539">
    <property type="protein sequence ID" value="EME43947.1"/>
    <property type="molecule type" value="Genomic_DNA"/>
</dbReference>
<dbReference type="InterPro" id="IPR002933">
    <property type="entry name" value="Peptidase_M20"/>
</dbReference>
<comment type="similarity">
    <text evidence="1">Belongs to the peptidase M20A family.</text>
</comment>
<evidence type="ECO:0000313" key="4">
    <source>
        <dbReference type="Proteomes" id="UP000016933"/>
    </source>
</evidence>
<dbReference type="eggNOG" id="ENOG502QPR4">
    <property type="taxonomic scope" value="Eukaryota"/>
</dbReference>
<dbReference type="Gene3D" id="3.30.70.360">
    <property type="match status" value="1"/>
</dbReference>
<keyword evidence="4" id="KW-1185">Reference proteome</keyword>
<name>N1PKA7_DOTSN</name>
<dbReference type="OMA" id="GWVEGWQ"/>
<dbReference type="Pfam" id="PF01546">
    <property type="entry name" value="Peptidase_M20"/>
    <property type="match status" value="1"/>
</dbReference>
<keyword evidence="2" id="KW-0378">Hydrolase</keyword>
<dbReference type="PIRSF" id="PIRSF001235">
    <property type="entry name" value="Amidase_carbamoylase"/>
    <property type="match status" value="1"/>
</dbReference>
<evidence type="ECO:0000256" key="2">
    <source>
        <dbReference type="ARBA" id="ARBA00022801"/>
    </source>
</evidence>
<dbReference type="SUPFAM" id="SSF53187">
    <property type="entry name" value="Zn-dependent exopeptidases"/>
    <property type="match status" value="1"/>
</dbReference>
<dbReference type="NCBIfam" id="TIGR01879">
    <property type="entry name" value="hydantase"/>
    <property type="match status" value="1"/>
</dbReference>